<accession>A0A6M8ETP1</accession>
<dbReference type="Proteomes" id="UP000503483">
    <property type="component" value="Chromosome"/>
</dbReference>
<dbReference type="AlphaFoldDB" id="A0A6M8ETP1"/>
<proteinExistence type="predicted"/>
<feature type="transmembrane region" description="Helical" evidence="1">
    <location>
        <begin position="213"/>
        <end position="235"/>
    </location>
</feature>
<evidence type="ECO:0000313" key="2">
    <source>
        <dbReference type="EMBL" id="QKE27875.1"/>
    </source>
</evidence>
<organism evidence="2 3">
    <name type="scientific">Arcobacter acticola</name>
    <dbReference type="NCBI Taxonomy" id="1849015"/>
    <lineage>
        <taxon>Bacteria</taxon>
        <taxon>Pseudomonadati</taxon>
        <taxon>Campylobacterota</taxon>
        <taxon>Epsilonproteobacteria</taxon>
        <taxon>Campylobacterales</taxon>
        <taxon>Arcobacteraceae</taxon>
        <taxon>Arcobacter</taxon>
    </lineage>
</organism>
<dbReference type="PANTHER" id="PTHR38568:SF1">
    <property type="entry name" value="DUF445 DOMAIN-CONTAINING PROTEIN"/>
    <property type="match status" value="1"/>
</dbReference>
<protein>
    <submittedName>
        <fullName evidence="2">DUF445 domain-containing membrane protein</fullName>
    </submittedName>
</protein>
<sequence length="236" mass="26368">MNKSDITNLITVLIMAYGYSNGNETVFMVGLFALSGAVTNTLAIHMLFEKVPFLYGSGVIENKFDQFKLSIHNLLMNQFFTRENLTRFFQDEVNSAKKTIDFEKILNKTDFSPAYESLKESVMQSSFGGMLGMFGGEAALEPLREPFTKKLQASIISISSSDAFQDVVNEALKSEDLSEDIYNKLSLIVNARLEELTPAMVKEIVQDMIKEHLGWLVIWGAVFGGLIGLFSSLVMK</sequence>
<keyword evidence="1" id="KW-1133">Transmembrane helix</keyword>
<dbReference type="PANTHER" id="PTHR38568">
    <property type="entry name" value="DUF445 DOMAIN-CONTAINING PROTEIN-RELATED"/>
    <property type="match status" value="1"/>
</dbReference>
<reference evidence="2 3" key="1">
    <citation type="submission" date="2019-08" db="EMBL/GenBank/DDBJ databases">
        <title>Complete genome sequence of Arcobacter acticola.</title>
        <authorList>
            <person name="Miller W."/>
        </authorList>
    </citation>
    <scope>NUCLEOTIDE SEQUENCE [LARGE SCALE GENOMIC DNA]</scope>
    <source>
        <strain evidence="2 3">KCTC 52212</strain>
    </source>
</reference>
<feature type="transmembrane region" description="Helical" evidence="1">
    <location>
        <begin position="25"/>
        <end position="48"/>
    </location>
</feature>
<gene>
    <name evidence="2" type="ORF">AACT_0673</name>
</gene>
<dbReference type="EMBL" id="CP042652">
    <property type="protein sequence ID" value="QKE27875.1"/>
    <property type="molecule type" value="Genomic_DNA"/>
</dbReference>
<keyword evidence="1" id="KW-0812">Transmembrane</keyword>
<evidence type="ECO:0000313" key="3">
    <source>
        <dbReference type="Proteomes" id="UP000503483"/>
    </source>
</evidence>
<keyword evidence="3" id="KW-1185">Reference proteome</keyword>
<name>A0A6M8ETP1_9BACT</name>
<dbReference type="KEGG" id="paco:AACT_0673"/>
<evidence type="ECO:0000256" key="1">
    <source>
        <dbReference type="SAM" id="Phobius"/>
    </source>
</evidence>
<dbReference type="RefSeq" id="WP_172124977.1">
    <property type="nucleotide sequence ID" value="NZ_CP042652.1"/>
</dbReference>
<keyword evidence="1" id="KW-0472">Membrane</keyword>